<gene>
    <name evidence="14" type="ORF">FDP41_006707</name>
</gene>
<feature type="compositionally biased region" description="Low complexity" evidence="11">
    <location>
        <begin position="395"/>
        <end position="404"/>
    </location>
</feature>
<accession>A0A6A5BA28</accession>
<feature type="compositionally biased region" description="Acidic residues" evidence="11">
    <location>
        <begin position="358"/>
        <end position="375"/>
    </location>
</feature>
<evidence type="ECO:0000256" key="12">
    <source>
        <dbReference type="SAM" id="Phobius"/>
    </source>
</evidence>
<name>A0A6A5BA28_NAEFO</name>
<feature type="region of interest" description="Disordered" evidence="11">
    <location>
        <begin position="434"/>
        <end position="458"/>
    </location>
</feature>
<dbReference type="OrthoDB" id="429841at2759"/>
<proteinExistence type="inferred from homology"/>
<feature type="compositionally biased region" description="Basic and acidic residues" evidence="11">
    <location>
        <begin position="376"/>
        <end position="391"/>
    </location>
</feature>
<dbReference type="PANTHER" id="PTHR16036">
    <property type="entry name" value="ANKYRIN REPEAT AND ZINC FINGER DOMAIN-CONTAINING PROTEIN 1"/>
    <property type="match status" value="1"/>
</dbReference>
<comment type="similarity">
    <text evidence="2 10">Belongs to the ANKZF1/VMS1 family.</text>
</comment>
<dbReference type="PANTHER" id="PTHR16036:SF2">
    <property type="entry name" value="TRNA ENDONUCLEASE ANKZF1"/>
    <property type="match status" value="1"/>
</dbReference>
<dbReference type="GO" id="GO:0016787">
    <property type="term" value="F:hydrolase activity"/>
    <property type="evidence" value="ECO:0007669"/>
    <property type="project" value="UniProtKB-KW"/>
</dbReference>
<keyword evidence="7 10" id="KW-0378">Hydrolase</keyword>
<evidence type="ECO:0000256" key="8">
    <source>
        <dbReference type="ARBA" id="ARBA00023043"/>
    </source>
</evidence>
<dbReference type="GO" id="GO:0004519">
    <property type="term" value="F:endonuclease activity"/>
    <property type="evidence" value="ECO:0007669"/>
    <property type="project" value="UniProtKB-KW"/>
</dbReference>
<evidence type="ECO:0000256" key="11">
    <source>
        <dbReference type="SAM" id="MobiDB-lite"/>
    </source>
</evidence>
<keyword evidence="12" id="KW-1133">Transmembrane helix</keyword>
<feature type="region of interest" description="Disordered" evidence="11">
    <location>
        <begin position="179"/>
        <end position="199"/>
    </location>
</feature>
<evidence type="ECO:0000259" key="13">
    <source>
        <dbReference type="PROSITE" id="PS52044"/>
    </source>
</evidence>
<evidence type="ECO:0000256" key="5">
    <source>
        <dbReference type="ARBA" id="ARBA00022737"/>
    </source>
</evidence>
<keyword evidence="5" id="KW-0677">Repeat</keyword>
<dbReference type="VEuPathDB" id="AmoebaDB:NfTy_074740"/>
<dbReference type="EMBL" id="VFQX01000053">
    <property type="protein sequence ID" value="KAF0974097.1"/>
    <property type="molecule type" value="Genomic_DNA"/>
</dbReference>
<keyword evidence="3 10" id="KW-0963">Cytoplasm</keyword>
<evidence type="ECO:0000256" key="10">
    <source>
        <dbReference type="PROSITE-ProRule" id="PRU01389"/>
    </source>
</evidence>
<evidence type="ECO:0000256" key="1">
    <source>
        <dbReference type="ARBA" id="ARBA00004496"/>
    </source>
</evidence>
<dbReference type="GO" id="GO:0005737">
    <property type="term" value="C:cytoplasm"/>
    <property type="evidence" value="ECO:0007669"/>
    <property type="project" value="UniProtKB-SubCell"/>
</dbReference>
<evidence type="ECO:0000313" key="14">
    <source>
        <dbReference type="EMBL" id="KAF0974097.1"/>
    </source>
</evidence>
<keyword evidence="8" id="KW-0040">ANK repeat</keyword>
<evidence type="ECO:0000256" key="9">
    <source>
        <dbReference type="ARBA" id="ARBA00023054"/>
    </source>
</evidence>
<organism evidence="14 15">
    <name type="scientific">Naegleria fowleri</name>
    <name type="common">Brain eating amoeba</name>
    <dbReference type="NCBI Taxonomy" id="5763"/>
    <lineage>
        <taxon>Eukaryota</taxon>
        <taxon>Discoba</taxon>
        <taxon>Heterolobosea</taxon>
        <taxon>Tetramitia</taxon>
        <taxon>Eutetramitia</taxon>
        <taxon>Vahlkampfiidae</taxon>
        <taxon>Naegleria</taxon>
    </lineage>
</organism>
<protein>
    <recommendedName>
        <fullName evidence="13">VLRF1 domain-containing protein</fullName>
    </recommendedName>
</protein>
<dbReference type="Pfam" id="PF18826">
    <property type="entry name" value="bVLRF1"/>
    <property type="match status" value="1"/>
</dbReference>
<dbReference type="VEuPathDB" id="AmoebaDB:FDP41_006707"/>
<feature type="transmembrane region" description="Helical" evidence="12">
    <location>
        <begin position="501"/>
        <end position="523"/>
    </location>
</feature>
<reference evidence="14 15" key="1">
    <citation type="journal article" date="2019" name="Sci. Rep.">
        <title>Nanopore sequencing improves the draft genome of the human pathogenic amoeba Naegleria fowleri.</title>
        <authorList>
            <person name="Liechti N."/>
            <person name="Schurch N."/>
            <person name="Bruggmann R."/>
            <person name="Wittwer M."/>
        </authorList>
    </citation>
    <scope>NUCLEOTIDE SEQUENCE [LARGE SCALE GENOMIC DNA]</scope>
    <source>
        <strain evidence="14 15">ATCC 30894</strain>
    </source>
</reference>
<dbReference type="AlphaFoldDB" id="A0A6A5BA28"/>
<evidence type="ECO:0000256" key="6">
    <source>
        <dbReference type="ARBA" id="ARBA00022759"/>
    </source>
</evidence>
<dbReference type="OMA" id="KQGGRQL"/>
<dbReference type="RefSeq" id="XP_044558810.1">
    <property type="nucleotide sequence ID" value="XM_044710371.1"/>
</dbReference>
<keyword evidence="9" id="KW-0175">Coiled coil</keyword>
<feature type="region of interest" description="Disordered" evidence="11">
    <location>
        <begin position="355"/>
        <end position="417"/>
    </location>
</feature>
<feature type="domain" description="VLRF1" evidence="13">
    <location>
        <begin position="136"/>
        <end position="322"/>
    </location>
</feature>
<evidence type="ECO:0000313" key="15">
    <source>
        <dbReference type="Proteomes" id="UP000444721"/>
    </source>
</evidence>
<feature type="active site" evidence="10">
    <location>
        <position position="181"/>
    </location>
</feature>
<dbReference type="InterPro" id="IPR047139">
    <property type="entry name" value="ANKZ1/VMS1"/>
</dbReference>
<keyword evidence="4 10" id="KW-0540">Nuclease</keyword>
<evidence type="ECO:0000256" key="3">
    <source>
        <dbReference type="ARBA" id="ARBA00022490"/>
    </source>
</evidence>
<comment type="domain">
    <text evidence="10">The VLRF1 domain mediates binding to the 60S ribosomal subunit.</text>
</comment>
<dbReference type="InterPro" id="IPR041175">
    <property type="entry name" value="VLRF1/Vms1"/>
</dbReference>
<keyword evidence="15" id="KW-1185">Reference proteome</keyword>
<comment type="subcellular location">
    <subcellularLocation>
        <location evidence="1">Cytoplasm</location>
    </subcellularLocation>
</comment>
<dbReference type="PROSITE" id="PS52044">
    <property type="entry name" value="VLRF1"/>
    <property type="match status" value="1"/>
</dbReference>
<dbReference type="VEuPathDB" id="AmoebaDB:NF0064510"/>
<keyword evidence="6 10" id="KW-0255">Endonuclease</keyword>
<keyword evidence="12" id="KW-0812">Transmembrane</keyword>
<evidence type="ECO:0000256" key="4">
    <source>
        <dbReference type="ARBA" id="ARBA00022722"/>
    </source>
</evidence>
<dbReference type="GO" id="GO:0036503">
    <property type="term" value="P:ERAD pathway"/>
    <property type="evidence" value="ECO:0007669"/>
    <property type="project" value="TreeGrafter"/>
</dbReference>
<evidence type="ECO:0000256" key="7">
    <source>
        <dbReference type="ARBA" id="ARBA00022801"/>
    </source>
</evidence>
<feature type="compositionally biased region" description="Polar residues" evidence="11">
    <location>
        <begin position="449"/>
        <end position="458"/>
    </location>
</feature>
<evidence type="ECO:0000256" key="2">
    <source>
        <dbReference type="ARBA" id="ARBA00009262"/>
    </source>
</evidence>
<dbReference type="GeneID" id="68113925"/>
<keyword evidence="12" id="KW-0472">Membrane</keyword>
<comment type="caution">
    <text evidence="14">The sequence shown here is derived from an EMBL/GenBank/DDBJ whole genome shotgun (WGS) entry which is preliminary data.</text>
</comment>
<sequence>MSTTTMIITSPQKTFHVDHYPFGRYKINDSEILNILIESLTCSHQQEQIVLEKNYNQIPGLLGLSTINHHHVNDHNQHEENSKIITFWNCWYNQEDETNPSSPILHPFSQLLTTDSHPMNSNNNINNNNIEHCEIISNLLFICIMHGGYFSGGIFDFESGKCLVHKTFSNYVSRKKQGGRQLSHDIQTGHKAKSAGSEIRRNQEKQFQEKLHTLFTQHWRRYFVEGFPVTSSLSENMQSNKKNQQELPRSELNTTTIASNVTFQKVFASMVYCPGSLNRDMIENLLWNELGAKNIPIRNVPFQVPKPNFMNLLTTFEKLCSVHICSRKEELLLKNDEWMNHGDLNSISLLRNLSENSSTDEEEQVSSHDEEEDNTSDAKIRKEQRLTEEYLRNYPSPLSPLSSSNEDHAENFIQSPKSPLSPLLQFFGFTDKHSSTTTSTTRPVHRSNKNNIGLNSTLNQGQPILYSTMKKNHSKKKSKKGIDLKTIEQYRNETEMRQQSLLIWGGIFALAAATMAIYIWNFAESSSNNDDYY</sequence>
<dbReference type="Proteomes" id="UP000444721">
    <property type="component" value="Unassembled WGS sequence"/>
</dbReference>